<dbReference type="EMBL" id="JBHTHY010000003">
    <property type="protein sequence ID" value="MFD0796558.1"/>
    <property type="molecule type" value="Genomic_DNA"/>
</dbReference>
<evidence type="ECO:0000259" key="3">
    <source>
        <dbReference type="Pfam" id="PF05426"/>
    </source>
</evidence>
<keyword evidence="2 4" id="KW-0456">Lyase</keyword>
<dbReference type="GO" id="GO:0016829">
    <property type="term" value="F:lyase activity"/>
    <property type="evidence" value="ECO:0007669"/>
    <property type="project" value="UniProtKB-KW"/>
</dbReference>
<feature type="domain" description="Alginate lyase" evidence="3">
    <location>
        <begin position="80"/>
        <end position="360"/>
    </location>
</feature>
<dbReference type="InterPro" id="IPR008397">
    <property type="entry name" value="Alginate_lyase_dom"/>
</dbReference>
<dbReference type="Gene3D" id="1.50.10.100">
    <property type="entry name" value="Chondroitin AC/alginate lyase"/>
    <property type="match status" value="1"/>
</dbReference>
<proteinExistence type="predicted"/>
<dbReference type="PROSITE" id="PS51257">
    <property type="entry name" value="PROKAR_LIPOPROTEIN"/>
    <property type="match status" value="1"/>
</dbReference>
<keyword evidence="5" id="KW-1185">Reference proteome</keyword>
<evidence type="ECO:0000256" key="2">
    <source>
        <dbReference type="ARBA" id="ARBA00023239"/>
    </source>
</evidence>
<dbReference type="Pfam" id="PF05426">
    <property type="entry name" value="Alginate_lyase"/>
    <property type="match status" value="1"/>
</dbReference>
<protein>
    <submittedName>
        <fullName evidence="4">Alginate lyase family protein</fullName>
    </submittedName>
</protein>
<sequence>MHTGIKSLSVSFFFLLILFSCPCYGQEKESFISDTFTMLDFNKLQKVKLEINSRSDRFLPAYQKLMADAKNALDAKPTSVVEKSRTAASGDKHDYLSLAPYWWPDLDKEDGLPWIRKDGEVNPMTRGENVDTDAKNHLFYHVKTLSLAFFFSGEKQYADKTKELLQVWFIDETTKMNPNLDYAQGIPGRNTGRGFGIIDFHGILNIVTALEILKSGNALEPSVETPMRKWLEDYLNWLQTSKFGIFEKTRKNNHGTLYDVQLVCLLLFLDKTDAARTVLESVTENRIRHQIEADGRQPHELDRTKGMTYSILNLSGLTKLAFLGRKERIQIDLWKDESASGTLKKGHDFLYPYVGNDKTWPYQQLGSMDKAVERLQKMFAATGSMLNIPSYCGEEKALIKKDDVQHLLYPCFL</sequence>
<dbReference type="SUPFAM" id="SSF48230">
    <property type="entry name" value="Chondroitin AC/alginate lyase"/>
    <property type="match status" value="1"/>
</dbReference>
<accession>A0ABW3B1A8</accession>
<organism evidence="4 5">
    <name type="scientific">Maribacter chungangensis</name>
    <dbReference type="NCBI Taxonomy" id="1069117"/>
    <lineage>
        <taxon>Bacteria</taxon>
        <taxon>Pseudomonadati</taxon>
        <taxon>Bacteroidota</taxon>
        <taxon>Flavobacteriia</taxon>
        <taxon>Flavobacteriales</taxon>
        <taxon>Flavobacteriaceae</taxon>
        <taxon>Maribacter</taxon>
    </lineage>
</organism>
<keyword evidence="1" id="KW-0732">Signal</keyword>
<dbReference type="InterPro" id="IPR008929">
    <property type="entry name" value="Chondroitin_lyas"/>
</dbReference>
<comment type="caution">
    <text evidence="4">The sequence shown here is derived from an EMBL/GenBank/DDBJ whole genome shotgun (WGS) entry which is preliminary data.</text>
</comment>
<evidence type="ECO:0000313" key="4">
    <source>
        <dbReference type="EMBL" id="MFD0796558.1"/>
    </source>
</evidence>
<gene>
    <name evidence="4" type="ORF">ACFQZJ_03735</name>
</gene>
<name>A0ABW3B1A8_9FLAO</name>
<evidence type="ECO:0000256" key="1">
    <source>
        <dbReference type="ARBA" id="ARBA00022729"/>
    </source>
</evidence>
<reference evidence="5" key="1">
    <citation type="journal article" date="2019" name="Int. J. Syst. Evol. Microbiol.">
        <title>The Global Catalogue of Microorganisms (GCM) 10K type strain sequencing project: providing services to taxonomists for standard genome sequencing and annotation.</title>
        <authorList>
            <consortium name="The Broad Institute Genomics Platform"/>
            <consortium name="The Broad Institute Genome Sequencing Center for Infectious Disease"/>
            <person name="Wu L."/>
            <person name="Ma J."/>
        </authorList>
    </citation>
    <scope>NUCLEOTIDE SEQUENCE [LARGE SCALE GENOMIC DNA]</scope>
    <source>
        <strain evidence="5">CCUG 61948</strain>
    </source>
</reference>
<dbReference type="Proteomes" id="UP001597012">
    <property type="component" value="Unassembled WGS sequence"/>
</dbReference>
<evidence type="ECO:0000313" key="5">
    <source>
        <dbReference type="Proteomes" id="UP001597012"/>
    </source>
</evidence>